<dbReference type="EMBL" id="JYKN01001815">
    <property type="protein sequence ID" value="KKK18893.1"/>
    <property type="molecule type" value="Genomic_DNA"/>
</dbReference>
<evidence type="ECO:0000256" key="3">
    <source>
        <dbReference type="ARBA" id="ARBA00022630"/>
    </source>
</evidence>
<evidence type="ECO:0000256" key="2">
    <source>
        <dbReference type="ARBA" id="ARBA00010139"/>
    </source>
</evidence>
<sequence>MDLPSRPPCRVIIIGGGVSGIAMACQLKSVYNLEDYYPGCAVDIPGFCYSFSFAPNPDFTQTFPPQAEILHYLSTVATQYGVDQHFMGQVEWTGATWQEKTQTWVVSFRDLETKQWFVQECQILVSAVGGLVNPQELKVPGAERFQGHIIHTARWDHGVDLTDKRVAVIGNGGTWESFFHRLLGTEFNREELASAAQLVPAIIHQAKSVTQFMRTPHHIVKATNHQISPGWRETFRRVPLLLYLIRLALFLYMEITWFRFQNNRLGRIGRASVEKKSREYVESTAPGKIPHALKIKALCSPFGLEVYWGSLIPEYEFGCKRRIFDRGYLATLHESNMRLTEDPIAEITSNSIITRSGEEMSVDAILLANGFALSQYDVRIQGRQGKTREQHWKQHGHKTTFKTIAMHGFPNFFYILGPNSGRLYTSTIQIIESQVEMVTGIIKPILLHRASSVEVKANSEREFDVQLHQAIDQTVHSSLCGSYFIDDRTAKNWCMRQTKPDRLSIRLSETLQPLTVVPWGALAMWHLGVPIAVGAPMIVVQDDDYTAAIERLEGAGFSQSVPNRAPPPEVMEDHPTPQQMLEEINAGHHHLDRSCAVFNYPHGDPAEQSFQVYLFPNSFARLFQQDISHPWSEIRDAASATRYKTYDNLHCPLEQALVESFVKAAIDEETETGFSAWGESLRSWISLMTGYLEVDNVLDDCPDRQAVEWYSHNFGRIHEASLINRHSAFHLFMPF</sequence>
<dbReference type="PANTHER" id="PTHR42877">
    <property type="entry name" value="L-ORNITHINE N(5)-MONOOXYGENASE-RELATED"/>
    <property type="match status" value="1"/>
</dbReference>
<dbReference type="OrthoDB" id="74360at2759"/>
<dbReference type="Gene3D" id="3.50.50.60">
    <property type="entry name" value="FAD/NAD(P)-binding domain"/>
    <property type="match status" value="2"/>
</dbReference>
<reference evidence="5 6" key="1">
    <citation type="submission" date="2015-02" db="EMBL/GenBank/DDBJ databases">
        <title>Draft Genome Sequences of Two Closely-Related Aflatoxigenic Aspergillus Species Obtained from the Cote d'Ivoire.</title>
        <authorList>
            <person name="Moore G.G."/>
            <person name="Beltz S.B."/>
            <person name="Mack B.M."/>
        </authorList>
    </citation>
    <scope>NUCLEOTIDE SEQUENCE [LARGE SCALE GENOMIC DNA]</scope>
    <source>
        <strain evidence="5 6">SRRC1432</strain>
    </source>
</reference>
<gene>
    <name evidence="5" type="ORF">AOCH_001829</name>
</gene>
<dbReference type="AlphaFoldDB" id="A0A0F8UH61"/>
<dbReference type="PANTHER" id="PTHR42877:SF5">
    <property type="entry name" value="L-ORNITHINE N(5)-MONOOXYGENASE-RELATED"/>
    <property type="match status" value="1"/>
</dbReference>
<keyword evidence="3" id="KW-0285">Flavoprotein</keyword>
<dbReference type="SUPFAM" id="SSF51905">
    <property type="entry name" value="FAD/NAD(P)-binding domain"/>
    <property type="match status" value="2"/>
</dbReference>
<evidence type="ECO:0000256" key="4">
    <source>
        <dbReference type="ARBA" id="ARBA00022827"/>
    </source>
</evidence>
<evidence type="ECO:0008006" key="7">
    <source>
        <dbReference type="Google" id="ProtNLM"/>
    </source>
</evidence>
<dbReference type="InterPro" id="IPR051209">
    <property type="entry name" value="FAD-bind_Monooxygenase_sf"/>
</dbReference>
<evidence type="ECO:0000313" key="5">
    <source>
        <dbReference type="EMBL" id="KKK18893.1"/>
    </source>
</evidence>
<dbReference type="PROSITE" id="PS51257">
    <property type="entry name" value="PROKAR_LIPOPROTEIN"/>
    <property type="match status" value="1"/>
</dbReference>
<dbReference type="VEuPathDB" id="FungiDB:P175DRAFT_0508923"/>
<proteinExistence type="inferred from homology"/>
<keyword evidence="6" id="KW-1185">Reference proteome</keyword>
<comment type="caution">
    <text evidence="5">The sequence shown here is derived from an EMBL/GenBank/DDBJ whole genome shotgun (WGS) entry which is preliminary data.</text>
</comment>
<protein>
    <recommendedName>
        <fullName evidence="7">FAD/NAD(P)-binding domain-containing protein</fullName>
    </recommendedName>
</protein>
<organism evidence="5 6">
    <name type="scientific">Aspergillus ochraceoroseus</name>
    <dbReference type="NCBI Taxonomy" id="138278"/>
    <lineage>
        <taxon>Eukaryota</taxon>
        <taxon>Fungi</taxon>
        <taxon>Dikarya</taxon>
        <taxon>Ascomycota</taxon>
        <taxon>Pezizomycotina</taxon>
        <taxon>Eurotiomycetes</taxon>
        <taxon>Eurotiomycetidae</taxon>
        <taxon>Eurotiales</taxon>
        <taxon>Aspergillaceae</taxon>
        <taxon>Aspergillus</taxon>
        <taxon>Aspergillus subgen. Nidulantes</taxon>
    </lineage>
</organism>
<dbReference type="Proteomes" id="UP000034947">
    <property type="component" value="Unassembled WGS sequence"/>
</dbReference>
<evidence type="ECO:0000256" key="1">
    <source>
        <dbReference type="ARBA" id="ARBA00001974"/>
    </source>
</evidence>
<evidence type="ECO:0000313" key="6">
    <source>
        <dbReference type="Proteomes" id="UP000034947"/>
    </source>
</evidence>
<comment type="cofactor">
    <cofactor evidence="1">
        <name>FAD</name>
        <dbReference type="ChEBI" id="CHEBI:57692"/>
    </cofactor>
</comment>
<name>A0A0F8UH61_9EURO</name>
<dbReference type="InterPro" id="IPR036188">
    <property type="entry name" value="FAD/NAD-bd_sf"/>
</dbReference>
<accession>A0A0F8UH61</accession>
<dbReference type="VEuPathDB" id="FungiDB:P175DRAFT_0434120"/>
<keyword evidence="4" id="KW-0274">FAD</keyword>
<comment type="similarity">
    <text evidence="2">Belongs to the FAD-binding monooxygenase family.</text>
</comment>